<comment type="caution">
    <text evidence="1">The sequence shown here is derived from an EMBL/GenBank/DDBJ whole genome shotgun (WGS) entry which is preliminary data.</text>
</comment>
<dbReference type="Proteomes" id="UP000800093">
    <property type="component" value="Unassembled WGS sequence"/>
</dbReference>
<accession>A0A9P4MZ73</accession>
<gene>
    <name evidence="1" type="ORF">CC78DRAFT_533984</name>
</gene>
<sequence>MPSILAVRDPFSDAKDTLSSWDKCMDKAYCKSVTASRIQRGEPPAYMPVDGP</sequence>
<proteinExistence type="predicted"/>
<keyword evidence="2" id="KW-1185">Reference proteome</keyword>
<evidence type="ECO:0000313" key="2">
    <source>
        <dbReference type="Proteomes" id="UP000800093"/>
    </source>
</evidence>
<dbReference type="AlphaFoldDB" id="A0A9P4MZ73"/>
<reference evidence="2" key="1">
    <citation type="journal article" date="2020" name="Stud. Mycol.">
        <title>101 Dothideomycetes genomes: A test case for predicting lifestyles and emergence of pathogens.</title>
        <authorList>
            <person name="Haridas S."/>
            <person name="Albert R."/>
            <person name="Binder M."/>
            <person name="Bloem J."/>
            <person name="LaButti K."/>
            <person name="Salamov A."/>
            <person name="Andreopoulos B."/>
            <person name="Baker S."/>
            <person name="Barry K."/>
            <person name="Bills G."/>
            <person name="Bluhm B."/>
            <person name="Cannon C."/>
            <person name="Castanera R."/>
            <person name="Culley D."/>
            <person name="Daum C."/>
            <person name="Ezra D."/>
            <person name="Gonzalez J."/>
            <person name="Henrissat B."/>
            <person name="Kuo A."/>
            <person name="Liang C."/>
            <person name="Lipzen A."/>
            <person name="Lutzoni F."/>
            <person name="Magnuson J."/>
            <person name="Mondo S."/>
            <person name="Nolan M."/>
            <person name="Ohm R."/>
            <person name="Pangilinan J."/>
            <person name="Park H.-J."/>
            <person name="Ramirez L."/>
            <person name="Alfaro M."/>
            <person name="Sun H."/>
            <person name="Tritt A."/>
            <person name="Yoshinaga Y."/>
            <person name="Zwiers L.-H."/>
            <person name="Turgeon B."/>
            <person name="Goodwin S."/>
            <person name="Spatafora J."/>
            <person name="Crous P."/>
            <person name="Grigoriev I."/>
        </authorList>
    </citation>
    <scope>NUCLEOTIDE SEQUENCE [LARGE SCALE GENOMIC DNA]</scope>
    <source>
        <strain evidence="2">CBS 304.66</strain>
    </source>
</reference>
<organism evidence="1 2">
    <name type="scientific">Lojkania enalia</name>
    <dbReference type="NCBI Taxonomy" id="147567"/>
    <lineage>
        <taxon>Eukaryota</taxon>
        <taxon>Fungi</taxon>
        <taxon>Dikarya</taxon>
        <taxon>Ascomycota</taxon>
        <taxon>Pezizomycotina</taxon>
        <taxon>Dothideomycetes</taxon>
        <taxon>Pleosporomycetidae</taxon>
        <taxon>Pleosporales</taxon>
        <taxon>Pleosporales incertae sedis</taxon>
        <taxon>Lojkania</taxon>
    </lineage>
</organism>
<dbReference type="EMBL" id="ML986626">
    <property type="protein sequence ID" value="KAF2263370.1"/>
    <property type="molecule type" value="Genomic_DNA"/>
</dbReference>
<protein>
    <submittedName>
        <fullName evidence="1">Uncharacterized protein</fullName>
    </submittedName>
</protein>
<evidence type="ECO:0000313" key="1">
    <source>
        <dbReference type="EMBL" id="KAF2263370.1"/>
    </source>
</evidence>
<dbReference type="OrthoDB" id="5401332at2759"/>
<name>A0A9P4MZ73_9PLEO</name>